<dbReference type="OrthoDB" id="3991448at2759"/>
<reference evidence="2" key="2">
    <citation type="submission" date="2021-01" db="EMBL/GenBank/DDBJ databases">
        <authorList>
            <person name="Schikora-Tamarit M.A."/>
        </authorList>
    </citation>
    <scope>NUCLEOTIDE SEQUENCE</scope>
    <source>
        <strain evidence="2">CBS6075</strain>
    </source>
</reference>
<feature type="compositionally biased region" description="Polar residues" evidence="1">
    <location>
        <begin position="139"/>
        <end position="151"/>
    </location>
</feature>
<protein>
    <submittedName>
        <fullName evidence="2">Uncharacterized protein</fullName>
    </submittedName>
</protein>
<dbReference type="GeneID" id="70233954"/>
<evidence type="ECO:0000313" key="2">
    <source>
        <dbReference type="EMBL" id="KAH3668233.1"/>
    </source>
</evidence>
<reference evidence="2" key="1">
    <citation type="journal article" date="2021" name="Open Biol.">
        <title>Shared evolutionary footprints suggest mitochondrial oxidative damage underlies multiple complex I losses in fungi.</title>
        <authorList>
            <person name="Schikora-Tamarit M.A."/>
            <person name="Marcet-Houben M."/>
            <person name="Nosek J."/>
            <person name="Gabaldon T."/>
        </authorList>
    </citation>
    <scope>NUCLEOTIDE SEQUENCE</scope>
    <source>
        <strain evidence="2">CBS6075</strain>
    </source>
</reference>
<comment type="caution">
    <text evidence="2">The sequence shown here is derived from an EMBL/GenBank/DDBJ whole genome shotgun (WGS) entry which is preliminary data.</text>
</comment>
<sequence>MSVASETNDERVLARIKSYNGGKPSQESDVVLVNGKPIMCRRCKRKRLKSEAPEHLQFKTCNPCRVIERAQKRRGTKTPVYKSKDDFETLRQIKPLSRDQEDDSDARQDTPNQSESVAESNSGKSSPGAAQGSEIEPELQTQSNLSERSVSVASNAQMGSFKALPNTKSELQQHLYYNCQIDQKYQIGQQDLHRPESICIHCGGDTQGYADLCYSCENRDSVIKSFDYYLLVLQLNSEQELCNIVFSTILPQNQLFSTTPTEEKSAASMLLRLYEKYILPISKATGYDFIYQTESEFPQKYKDPDRLVVRETLKCVNEIDLLFHNDDIDSELMALQSTSPDQPASKTPCHSHLFLSYNGHTGRLVISFTHQPHK</sequence>
<keyword evidence="3" id="KW-1185">Reference proteome</keyword>
<feature type="compositionally biased region" description="Polar residues" evidence="1">
    <location>
        <begin position="109"/>
        <end position="125"/>
    </location>
</feature>
<dbReference type="AlphaFoldDB" id="A0A9P8P9T6"/>
<dbReference type="Proteomes" id="UP000769157">
    <property type="component" value="Unassembled WGS sequence"/>
</dbReference>
<evidence type="ECO:0000313" key="3">
    <source>
        <dbReference type="Proteomes" id="UP000769157"/>
    </source>
</evidence>
<proteinExistence type="predicted"/>
<accession>A0A9P8P9T6</accession>
<dbReference type="RefSeq" id="XP_046062647.1">
    <property type="nucleotide sequence ID" value="XM_046202807.1"/>
</dbReference>
<gene>
    <name evidence="2" type="ORF">OGAPHI_001987</name>
</gene>
<evidence type="ECO:0000256" key="1">
    <source>
        <dbReference type="SAM" id="MobiDB-lite"/>
    </source>
</evidence>
<organism evidence="2 3">
    <name type="scientific">Ogataea philodendri</name>
    <dbReference type="NCBI Taxonomy" id="1378263"/>
    <lineage>
        <taxon>Eukaryota</taxon>
        <taxon>Fungi</taxon>
        <taxon>Dikarya</taxon>
        <taxon>Ascomycota</taxon>
        <taxon>Saccharomycotina</taxon>
        <taxon>Pichiomycetes</taxon>
        <taxon>Pichiales</taxon>
        <taxon>Pichiaceae</taxon>
        <taxon>Ogataea</taxon>
    </lineage>
</organism>
<name>A0A9P8P9T6_9ASCO</name>
<dbReference type="EMBL" id="JAEUBE010000158">
    <property type="protein sequence ID" value="KAH3668233.1"/>
    <property type="molecule type" value="Genomic_DNA"/>
</dbReference>
<feature type="region of interest" description="Disordered" evidence="1">
    <location>
        <begin position="91"/>
        <end position="151"/>
    </location>
</feature>